<sequence>MAGYIGDTKYTGPERIVVAMDVGTTMTAVTFSYLYPDDYARVRMVNNWPGQLESGASSKIPSIVAYRQGKYKTCGLEALEYVEDDQYQIAKWFKLHLHPSSMKIPDVPPAYESDNDASSFEILPLPQGVPITQVYSDLFQYLMENIQKSFEQSIPNGPAVWSRLRDRLTVVLTTPNGWDFSQQSLLRKAAIGAGLVTEENSYELLDFITEGEASVHYALAYSQGKTWLDVNTIFAVVDAGGSTVDSTLYKCISTSPTLALEEVCPSECIQAGGIFVDRTAENMFKQKLSGSKWTEDECITEILQAFESRTKRIFNGSLGSYVVDFGSTRDNDRARGIIKGKLSVSALEVETTFEDVVQRTIASCLRLLGNYGVKYLLLVGGFGESQYLQKMLREQFESHKISIVTTEEPSEGAMIWYIKQSVMARIARTYIGVKVTTRYNPGDPEHVRRQQLTRKDLDGTLSLSGKFTTFVSKGTRLQGDFTHVEGFSRFYRPVQDRLGSYSCNLAIWEGEGNPSWVIDLKGEELPQLRRLCILKADLSGLKNSLKFEIGPKGEYYRVNFRVAIRFGGTQLQARLQWDEQGVLQEGPISIIPNAII</sequence>
<dbReference type="SUPFAM" id="SSF53067">
    <property type="entry name" value="Actin-like ATPase domain"/>
    <property type="match status" value="2"/>
</dbReference>
<dbReference type="CDD" id="cd10170">
    <property type="entry name" value="ASKHA_NBD_HSP70"/>
    <property type="match status" value="1"/>
</dbReference>
<dbReference type="EMBL" id="KN824317">
    <property type="protein sequence ID" value="KIM25133.1"/>
    <property type="molecule type" value="Genomic_DNA"/>
</dbReference>
<organism evidence="1 2">
    <name type="scientific">Serendipita vermifera MAFF 305830</name>
    <dbReference type="NCBI Taxonomy" id="933852"/>
    <lineage>
        <taxon>Eukaryota</taxon>
        <taxon>Fungi</taxon>
        <taxon>Dikarya</taxon>
        <taxon>Basidiomycota</taxon>
        <taxon>Agaricomycotina</taxon>
        <taxon>Agaricomycetes</taxon>
        <taxon>Sebacinales</taxon>
        <taxon>Serendipitaceae</taxon>
        <taxon>Serendipita</taxon>
    </lineage>
</organism>
<reference evidence="2" key="2">
    <citation type="submission" date="2015-01" db="EMBL/GenBank/DDBJ databases">
        <title>Evolutionary Origins and Diversification of the Mycorrhizal Mutualists.</title>
        <authorList>
            <consortium name="DOE Joint Genome Institute"/>
            <consortium name="Mycorrhizal Genomics Consortium"/>
            <person name="Kohler A."/>
            <person name="Kuo A."/>
            <person name="Nagy L.G."/>
            <person name="Floudas D."/>
            <person name="Copeland A."/>
            <person name="Barry K.W."/>
            <person name="Cichocki N."/>
            <person name="Veneault-Fourrey C."/>
            <person name="LaButti K."/>
            <person name="Lindquist E.A."/>
            <person name="Lipzen A."/>
            <person name="Lundell T."/>
            <person name="Morin E."/>
            <person name="Murat C."/>
            <person name="Riley R."/>
            <person name="Ohm R."/>
            <person name="Sun H."/>
            <person name="Tunlid A."/>
            <person name="Henrissat B."/>
            <person name="Grigoriev I.V."/>
            <person name="Hibbett D.S."/>
            <person name="Martin F."/>
        </authorList>
    </citation>
    <scope>NUCLEOTIDE SEQUENCE [LARGE SCALE GENOMIC DNA]</scope>
    <source>
        <strain evidence="2">MAFF 305830</strain>
    </source>
</reference>
<dbReference type="HOGENOM" id="CLU_009958_4_1_1"/>
<dbReference type="PANTHER" id="PTHR14187">
    <property type="entry name" value="ALPHA KINASE/ELONGATION FACTOR 2 KINASE"/>
    <property type="match status" value="1"/>
</dbReference>
<dbReference type="Gene3D" id="3.30.420.40">
    <property type="match status" value="2"/>
</dbReference>
<dbReference type="OrthoDB" id="2963168at2759"/>
<dbReference type="Gene3D" id="3.90.640.10">
    <property type="entry name" value="Actin, Chain A, domain 4"/>
    <property type="match status" value="1"/>
</dbReference>
<gene>
    <name evidence="1" type="ORF">M408DRAFT_331419</name>
</gene>
<evidence type="ECO:0000313" key="2">
    <source>
        <dbReference type="Proteomes" id="UP000054097"/>
    </source>
</evidence>
<proteinExistence type="predicted"/>
<accession>A0A0C2WFF9</accession>
<dbReference type="STRING" id="933852.A0A0C2WFF9"/>
<protein>
    <submittedName>
        <fullName evidence="1">Uncharacterized protein</fullName>
    </submittedName>
</protein>
<evidence type="ECO:0000313" key="1">
    <source>
        <dbReference type="EMBL" id="KIM25133.1"/>
    </source>
</evidence>
<dbReference type="InterPro" id="IPR043129">
    <property type="entry name" value="ATPase_NBD"/>
</dbReference>
<dbReference type="AlphaFoldDB" id="A0A0C2WFF9"/>
<dbReference type="PANTHER" id="PTHR14187:SF5">
    <property type="entry name" value="HEAT SHOCK 70 KDA PROTEIN 12A"/>
    <property type="match status" value="1"/>
</dbReference>
<dbReference type="Proteomes" id="UP000054097">
    <property type="component" value="Unassembled WGS sequence"/>
</dbReference>
<name>A0A0C2WFF9_SERVB</name>
<keyword evidence="2" id="KW-1185">Reference proteome</keyword>
<reference evidence="1 2" key="1">
    <citation type="submission" date="2014-04" db="EMBL/GenBank/DDBJ databases">
        <authorList>
            <consortium name="DOE Joint Genome Institute"/>
            <person name="Kuo A."/>
            <person name="Zuccaro A."/>
            <person name="Kohler A."/>
            <person name="Nagy L.G."/>
            <person name="Floudas D."/>
            <person name="Copeland A."/>
            <person name="Barry K.W."/>
            <person name="Cichocki N."/>
            <person name="Veneault-Fourrey C."/>
            <person name="LaButti K."/>
            <person name="Lindquist E.A."/>
            <person name="Lipzen A."/>
            <person name="Lundell T."/>
            <person name="Morin E."/>
            <person name="Murat C."/>
            <person name="Sun H."/>
            <person name="Tunlid A."/>
            <person name="Henrissat B."/>
            <person name="Grigoriev I.V."/>
            <person name="Hibbett D.S."/>
            <person name="Martin F."/>
            <person name="Nordberg H.P."/>
            <person name="Cantor M.N."/>
            <person name="Hua S.X."/>
        </authorList>
    </citation>
    <scope>NUCLEOTIDE SEQUENCE [LARGE SCALE GENOMIC DNA]</scope>
    <source>
        <strain evidence="1 2">MAFF 305830</strain>
    </source>
</reference>